<feature type="domain" description="ATPase AAA-type core" evidence="2">
    <location>
        <begin position="38"/>
        <end position="164"/>
    </location>
</feature>
<accession>A0A6C0BAR2</accession>
<proteinExistence type="predicted"/>
<sequence length="409" mass="48321">MELIFQKILNRDVIKQQVVDFLKYFDANKRNILTKRCIYIHGPTGAGKTKFIMDILKELLYDVINYDACDTRTKDIIDNISTYHSSDSNVISLFTKKKTKIAIVMDDIECMNNGDKGGINTLIKLIRPKKTKRQKLEGTTHIPVICIGNNYVDKKVKELMKCCTVIELKAPTTIQVKQLLQHLIPGKPEYSVYVDRDLKKIMQLYTIVQNNKINQQYLPYLFEPKPINEDSKQITKRIINNPMKLKDHSIMNDTDRTIVSLLWHENIIDLFEKMNIQDVIPLYVSILDLICFSDYIDRITFQKQIWMFNEMSSILKTFYTNYLFQQQNTHKISDIRFTKVLTKYSTEYNNIGFIQRICKELNMDKKDMFSYIQQLRKIDNINIIMQQIDHTDITLLDIQRIFRFMDKNS</sequence>
<organism evidence="3">
    <name type="scientific">viral metagenome</name>
    <dbReference type="NCBI Taxonomy" id="1070528"/>
    <lineage>
        <taxon>unclassified sequences</taxon>
        <taxon>metagenomes</taxon>
        <taxon>organismal metagenomes</taxon>
    </lineage>
</organism>
<dbReference type="GO" id="GO:0006260">
    <property type="term" value="P:DNA replication"/>
    <property type="evidence" value="ECO:0007669"/>
    <property type="project" value="UniProtKB-KW"/>
</dbReference>
<protein>
    <recommendedName>
        <fullName evidence="2">ATPase AAA-type core domain-containing protein</fullName>
    </recommendedName>
</protein>
<dbReference type="AlphaFoldDB" id="A0A6C0BAR2"/>
<dbReference type="Gene3D" id="3.40.50.300">
    <property type="entry name" value="P-loop containing nucleotide triphosphate hydrolases"/>
    <property type="match status" value="1"/>
</dbReference>
<dbReference type="InterPro" id="IPR027417">
    <property type="entry name" value="P-loop_NTPase"/>
</dbReference>
<dbReference type="InterPro" id="IPR003959">
    <property type="entry name" value="ATPase_AAA_core"/>
</dbReference>
<dbReference type="Pfam" id="PF00004">
    <property type="entry name" value="AAA"/>
    <property type="match status" value="1"/>
</dbReference>
<evidence type="ECO:0000259" key="2">
    <source>
        <dbReference type="Pfam" id="PF00004"/>
    </source>
</evidence>
<dbReference type="PANTHER" id="PTHR23389">
    <property type="entry name" value="CHROMOSOME TRANSMISSION FIDELITY FACTOR 18"/>
    <property type="match status" value="1"/>
</dbReference>
<name>A0A6C0BAR2_9ZZZZ</name>
<dbReference type="SUPFAM" id="SSF52540">
    <property type="entry name" value="P-loop containing nucleoside triphosphate hydrolases"/>
    <property type="match status" value="1"/>
</dbReference>
<dbReference type="GO" id="GO:0005524">
    <property type="term" value="F:ATP binding"/>
    <property type="evidence" value="ECO:0007669"/>
    <property type="project" value="InterPro"/>
</dbReference>
<evidence type="ECO:0000256" key="1">
    <source>
        <dbReference type="ARBA" id="ARBA00022705"/>
    </source>
</evidence>
<keyword evidence="1" id="KW-0235">DNA replication</keyword>
<reference evidence="3" key="1">
    <citation type="journal article" date="2020" name="Nature">
        <title>Giant virus diversity and host interactions through global metagenomics.</title>
        <authorList>
            <person name="Schulz F."/>
            <person name="Roux S."/>
            <person name="Paez-Espino D."/>
            <person name="Jungbluth S."/>
            <person name="Walsh D.A."/>
            <person name="Denef V.J."/>
            <person name="McMahon K.D."/>
            <person name="Konstantinidis K.T."/>
            <person name="Eloe-Fadrosh E.A."/>
            <person name="Kyrpides N.C."/>
            <person name="Woyke T."/>
        </authorList>
    </citation>
    <scope>NUCLEOTIDE SEQUENCE</scope>
    <source>
        <strain evidence="3">GVMAG-M-3300010158-55</strain>
    </source>
</reference>
<evidence type="ECO:0000313" key="3">
    <source>
        <dbReference type="EMBL" id="QHS88588.1"/>
    </source>
</evidence>
<dbReference type="GO" id="GO:0016887">
    <property type="term" value="F:ATP hydrolysis activity"/>
    <property type="evidence" value="ECO:0007669"/>
    <property type="project" value="InterPro"/>
</dbReference>
<dbReference type="PANTHER" id="PTHR23389:SF6">
    <property type="entry name" value="REPLICATION FACTOR C SUBUNIT 1"/>
    <property type="match status" value="1"/>
</dbReference>
<dbReference type="EMBL" id="MN739100">
    <property type="protein sequence ID" value="QHS88588.1"/>
    <property type="molecule type" value="Genomic_DNA"/>
</dbReference>